<keyword evidence="2" id="KW-0479">Metal-binding</keyword>
<keyword evidence="4 8" id="KW-0863">Zinc-finger</keyword>
<evidence type="ECO:0000259" key="9">
    <source>
        <dbReference type="PROSITE" id="PS50950"/>
    </source>
</evidence>
<keyword evidence="6 8" id="KW-0238">DNA-binding</keyword>
<evidence type="ECO:0000256" key="4">
    <source>
        <dbReference type="ARBA" id="ARBA00022771"/>
    </source>
</evidence>
<gene>
    <name evidence="10" type="ORF">KPH14_007497</name>
</gene>
<evidence type="ECO:0000256" key="8">
    <source>
        <dbReference type="PROSITE-ProRule" id="PRU00309"/>
    </source>
</evidence>
<dbReference type="AlphaFoldDB" id="A0AAD9RAM0"/>
<accession>A0AAD9RAM0</accession>
<dbReference type="GO" id="GO:0006357">
    <property type="term" value="P:regulation of transcription by RNA polymerase II"/>
    <property type="evidence" value="ECO:0007669"/>
    <property type="project" value="TreeGrafter"/>
</dbReference>
<proteinExistence type="predicted"/>
<dbReference type="EMBL" id="JAIFRP010004408">
    <property type="protein sequence ID" value="KAK2576180.1"/>
    <property type="molecule type" value="Genomic_DNA"/>
</dbReference>
<dbReference type="SMART" id="SM00980">
    <property type="entry name" value="THAP"/>
    <property type="match status" value="1"/>
</dbReference>
<evidence type="ECO:0000256" key="5">
    <source>
        <dbReference type="ARBA" id="ARBA00022833"/>
    </source>
</evidence>
<dbReference type="Gene3D" id="2.30.30.140">
    <property type="match status" value="1"/>
</dbReference>
<dbReference type="Proteomes" id="UP001258017">
    <property type="component" value="Unassembled WGS sequence"/>
</dbReference>
<evidence type="ECO:0000256" key="1">
    <source>
        <dbReference type="ARBA" id="ARBA00004123"/>
    </source>
</evidence>
<comment type="caution">
    <text evidence="10">The sequence shown here is derived from an EMBL/GenBank/DDBJ whole genome shotgun (WGS) entry which is preliminary data.</text>
</comment>
<dbReference type="InterPro" id="IPR038441">
    <property type="entry name" value="THAP_Znf_sf"/>
</dbReference>
<sequence length="316" mass="35930">MARKCCVPNCEIDVQEARTKGLPLHKFPKDALLRGRWLASGGFEPSFKPTPGQVVCHRHFKRADYEAASKTNKLALKKGSVPSVFADYDNHPDPVIMSVKTSTSYAQEDLDLINAEILNMRHSPLLSEDRTPKSDSCGDTCYSRPESSADSVNLLETTDSMEQGCRLSVEKNSRNMKEEMLEDSEIKVNTMAIQLGIVEPEIAMQHVPKDLILKNELNGFKEVDEKDFDKADDLKTKVLSRDSLKFFPGAKLEAKDFNEKWYSAKVVETDWVEREVLIHFDKWSARFDEWIPMDSSRLRVSQTEPNEQTWVLPSPS</sequence>
<dbReference type="InterPro" id="IPR043449">
    <property type="entry name" value="PHF20-like"/>
</dbReference>
<evidence type="ECO:0000256" key="6">
    <source>
        <dbReference type="ARBA" id="ARBA00023125"/>
    </source>
</evidence>
<keyword evidence="3" id="KW-0677">Repeat</keyword>
<dbReference type="PROSITE" id="PS50950">
    <property type="entry name" value="ZF_THAP"/>
    <property type="match status" value="1"/>
</dbReference>
<evidence type="ECO:0000256" key="2">
    <source>
        <dbReference type="ARBA" id="ARBA00022723"/>
    </source>
</evidence>
<protein>
    <recommendedName>
        <fullName evidence="9">THAP-type domain-containing protein</fullName>
    </recommendedName>
</protein>
<dbReference type="PANTHER" id="PTHR15856">
    <property type="entry name" value="PHD FINGER PROTEIN 20-RELATED"/>
    <property type="match status" value="1"/>
</dbReference>
<feature type="domain" description="THAP-type" evidence="9">
    <location>
        <begin position="1"/>
        <end position="85"/>
    </location>
</feature>
<keyword evidence="7" id="KW-0539">Nucleus</keyword>
<reference evidence="10" key="2">
    <citation type="journal article" date="2023" name="Commun. Biol.">
        <title>Intrasexual cuticular hydrocarbon dimorphism in a wasp sheds light on hydrocarbon biosynthesis genes in Hymenoptera.</title>
        <authorList>
            <person name="Moris V.C."/>
            <person name="Podsiadlowski L."/>
            <person name="Martin S."/>
            <person name="Oeyen J.P."/>
            <person name="Donath A."/>
            <person name="Petersen M."/>
            <person name="Wilbrandt J."/>
            <person name="Misof B."/>
            <person name="Liedtke D."/>
            <person name="Thamm M."/>
            <person name="Scheiner R."/>
            <person name="Schmitt T."/>
            <person name="Niehuis O."/>
        </authorList>
    </citation>
    <scope>NUCLEOTIDE SEQUENCE</scope>
    <source>
        <strain evidence="10">GBR_01_08_01A</strain>
    </source>
</reference>
<dbReference type="SUPFAM" id="SSF57716">
    <property type="entry name" value="Glucocorticoid receptor-like (DNA-binding domain)"/>
    <property type="match status" value="1"/>
</dbReference>
<keyword evidence="11" id="KW-1185">Reference proteome</keyword>
<dbReference type="PANTHER" id="PTHR15856:SF51">
    <property type="entry name" value="MBD-R2"/>
    <property type="match status" value="1"/>
</dbReference>
<dbReference type="Pfam" id="PF05485">
    <property type="entry name" value="THAP"/>
    <property type="match status" value="1"/>
</dbReference>
<dbReference type="Gene3D" id="6.20.210.20">
    <property type="entry name" value="THAP domain"/>
    <property type="match status" value="1"/>
</dbReference>
<dbReference type="GO" id="GO:0008270">
    <property type="term" value="F:zinc ion binding"/>
    <property type="evidence" value="ECO:0007669"/>
    <property type="project" value="UniProtKB-KW"/>
</dbReference>
<evidence type="ECO:0000313" key="11">
    <source>
        <dbReference type="Proteomes" id="UP001258017"/>
    </source>
</evidence>
<organism evidence="10 11">
    <name type="scientific">Odynerus spinipes</name>
    <dbReference type="NCBI Taxonomy" id="1348599"/>
    <lineage>
        <taxon>Eukaryota</taxon>
        <taxon>Metazoa</taxon>
        <taxon>Ecdysozoa</taxon>
        <taxon>Arthropoda</taxon>
        <taxon>Hexapoda</taxon>
        <taxon>Insecta</taxon>
        <taxon>Pterygota</taxon>
        <taxon>Neoptera</taxon>
        <taxon>Endopterygota</taxon>
        <taxon>Hymenoptera</taxon>
        <taxon>Apocrita</taxon>
        <taxon>Aculeata</taxon>
        <taxon>Vespoidea</taxon>
        <taxon>Vespidae</taxon>
        <taxon>Eumeninae</taxon>
        <taxon>Odynerus</taxon>
    </lineage>
</organism>
<dbReference type="CDD" id="cd20104">
    <property type="entry name" value="MBT_PHF20L1-like"/>
    <property type="match status" value="1"/>
</dbReference>
<dbReference type="SMART" id="SM00692">
    <property type="entry name" value="DM3"/>
    <property type="match status" value="1"/>
</dbReference>
<dbReference type="GO" id="GO:0003677">
    <property type="term" value="F:DNA binding"/>
    <property type="evidence" value="ECO:0007669"/>
    <property type="project" value="UniProtKB-UniRule"/>
</dbReference>
<evidence type="ECO:0000256" key="7">
    <source>
        <dbReference type="ARBA" id="ARBA00023242"/>
    </source>
</evidence>
<name>A0AAD9RAM0_9HYME</name>
<dbReference type="GO" id="GO:0005634">
    <property type="term" value="C:nucleus"/>
    <property type="evidence" value="ECO:0007669"/>
    <property type="project" value="UniProtKB-SubCell"/>
</dbReference>
<dbReference type="SUPFAM" id="SSF63748">
    <property type="entry name" value="Tudor/PWWP/MBT"/>
    <property type="match status" value="1"/>
</dbReference>
<keyword evidence="5" id="KW-0862">Zinc</keyword>
<dbReference type="InterPro" id="IPR006612">
    <property type="entry name" value="THAP_Znf"/>
</dbReference>
<evidence type="ECO:0000256" key="3">
    <source>
        <dbReference type="ARBA" id="ARBA00022737"/>
    </source>
</evidence>
<evidence type="ECO:0000313" key="10">
    <source>
        <dbReference type="EMBL" id="KAK2576180.1"/>
    </source>
</evidence>
<comment type="subcellular location">
    <subcellularLocation>
        <location evidence="1">Nucleus</location>
    </subcellularLocation>
</comment>
<dbReference type="GO" id="GO:0044545">
    <property type="term" value="C:NSL complex"/>
    <property type="evidence" value="ECO:0007669"/>
    <property type="project" value="TreeGrafter"/>
</dbReference>
<reference evidence="10" key="1">
    <citation type="submission" date="2021-08" db="EMBL/GenBank/DDBJ databases">
        <authorList>
            <person name="Misof B."/>
            <person name="Oliver O."/>
            <person name="Podsiadlowski L."/>
            <person name="Donath A."/>
            <person name="Peters R."/>
            <person name="Mayer C."/>
            <person name="Rust J."/>
            <person name="Gunkel S."/>
            <person name="Lesny P."/>
            <person name="Martin S."/>
            <person name="Oeyen J.P."/>
            <person name="Petersen M."/>
            <person name="Panagiotis P."/>
            <person name="Wilbrandt J."/>
            <person name="Tanja T."/>
        </authorList>
    </citation>
    <scope>NUCLEOTIDE SEQUENCE</scope>
    <source>
        <strain evidence="10">GBR_01_08_01A</strain>
        <tissue evidence="10">Thorax + abdomen</tissue>
    </source>
</reference>